<feature type="transmembrane region" description="Helical" evidence="6">
    <location>
        <begin position="684"/>
        <end position="710"/>
    </location>
</feature>
<sequence length="759" mass="78925">MTAMAPVRTNAPTAPPRRRRGAPWWRDIILGVRLSVGGGRAGWSRLALIAGGVGVGVAVLLVATAIPSAMSAREGRMADRHPVSQMVGESTPTDSSVIIQAIRSDFRASAIEGRLIQPEGGDPVLPPGVDRIPAPGEILLSPALARLMDSEDGEALRGRWSDDIVGEIGEEGLSGPKELTFYLGADGLEKKEFADRVTAFGGAQPGAGAEAAWLVLGMLAAVVVLMPVVIFIITAIRVGGEARDRRLAAVRLVGADVGMTRRIAAGETLAGAVLGLLGGGALFAFVARFIHQVVPAELSFFPGEFRPVPLYAALVLILVPVASVLVTVSAMQRVVVEPLGVVRRGVARSRRLWWRLPLIVVGLGLIAVPWSSRGSDDGGGNVAMAALAAGLVSLFTGVVLILPWLVEATVRRMRPGGVARQLAVRRLQLESGTASRAVSGIAVSVAGLIALHGAFGAVGQQLSEGESPWTEVTGAQEGWVEDLPAVQDAHPVVNAWGPVRVVIGSCAVLTHWAPVDSCQDGDVFTIERDDSPALAAGDTVELSGADEGTDVRWALPSTTRAVASTDWWGPQVLATPGAVDGLAIDRSDVDLLVALDPSVPDAIDHLRTAVSQHSVTARVESGSARYEGAMSTAQQVLMGVSIAILVMIGASLLVNMLEQLRERRQLLAVLLAFGTRRSTLSGSVLYQVAIPVVLGVALAVITGTGISMILQSVLETPVQVDVGGIAATAGVGVAVVLLATAATLPLLWRLTSAAGLRTE</sequence>
<name>A0ABY5L4L0_9CELL</name>
<organism evidence="8 9">
    <name type="scientific">Cellulomonas chengniuliangii</name>
    <dbReference type="NCBI Taxonomy" id="2968084"/>
    <lineage>
        <taxon>Bacteria</taxon>
        <taxon>Bacillati</taxon>
        <taxon>Actinomycetota</taxon>
        <taxon>Actinomycetes</taxon>
        <taxon>Micrococcales</taxon>
        <taxon>Cellulomonadaceae</taxon>
        <taxon>Cellulomonas</taxon>
    </lineage>
</organism>
<keyword evidence="2" id="KW-1003">Cell membrane</keyword>
<dbReference type="Pfam" id="PF02687">
    <property type="entry name" value="FtsX"/>
    <property type="match status" value="2"/>
</dbReference>
<feature type="domain" description="ABC3 transporter permease C-terminal" evidence="7">
    <location>
        <begin position="219"/>
        <end position="325"/>
    </location>
</feature>
<dbReference type="EMBL" id="CP101988">
    <property type="protein sequence ID" value="UUI76507.1"/>
    <property type="molecule type" value="Genomic_DNA"/>
</dbReference>
<evidence type="ECO:0000256" key="3">
    <source>
        <dbReference type="ARBA" id="ARBA00022692"/>
    </source>
</evidence>
<feature type="transmembrane region" description="Helical" evidence="6">
    <location>
        <begin position="211"/>
        <end position="236"/>
    </location>
</feature>
<keyword evidence="5 6" id="KW-0472">Membrane</keyword>
<accession>A0ABY5L4L0</accession>
<evidence type="ECO:0000259" key="7">
    <source>
        <dbReference type="Pfam" id="PF02687"/>
    </source>
</evidence>
<feature type="transmembrane region" description="Helical" evidence="6">
    <location>
        <begin position="310"/>
        <end position="331"/>
    </location>
</feature>
<feature type="transmembrane region" description="Helical" evidence="6">
    <location>
        <begin position="636"/>
        <end position="657"/>
    </location>
</feature>
<evidence type="ECO:0000313" key="8">
    <source>
        <dbReference type="EMBL" id="UUI76507.1"/>
    </source>
</evidence>
<feature type="transmembrane region" description="Helical" evidence="6">
    <location>
        <begin position="437"/>
        <end position="458"/>
    </location>
</feature>
<evidence type="ECO:0000256" key="5">
    <source>
        <dbReference type="ARBA" id="ARBA00023136"/>
    </source>
</evidence>
<feature type="domain" description="ABC3 transporter permease C-terminal" evidence="7">
    <location>
        <begin position="640"/>
        <end position="744"/>
    </location>
</feature>
<gene>
    <name evidence="8" type="ORF">NP064_06370</name>
</gene>
<dbReference type="InterPro" id="IPR003838">
    <property type="entry name" value="ABC3_permease_C"/>
</dbReference>
<feature type="transmembrane region" description="Helical" evidence="6">
    <location>
        <begin position="352"/>
        <end position="370"/>
    </location>
</feature>
<feature type="transmembrane region" description="Helical" evidence="6">
    <location>
        <begin position="382"/>
        <end position="406"/>
    </location>
</feature>
<protein>
    <recommendedName>
        <fullName evidence="7">ABC3 transporter permease C-terminal domain-containing protein</fullName>
    </recommendedName>
</protein>
<feature type="transmembrane region" description="Helical" evidence="6">
    <location>
        <begin position="46"/>
        <end position="66"/>
    </location>
</feature>
<proteinExistence type="predicted"/>
<evidence type="ECO:0000256" key="1">
    <source>
        <dbReference type="ARBA" id="ARBA00004651"/>
    </source>
</evidence>
<keyword evidence="4 6" id="KW-1133">Transmembrane helix</keyword>
<evidence type="ECO:0000256" key="6">
    <source>
        <dbReference type="SAM" id="Phobius"/>
    </source>
</evidence>
<evidence type="ECO:0000313" key="9">
    <source>
        <dbReference type="Proteomes" id="UP001316189"/>
    </source>
</evidence>
<evidence type="ECO:0000256" key="4">
    <source>
        <dbReference type="ARBA" id="ARBA00022989"/>
    </source>
</evidence>
<comment type="subcellular location">
    <subcellularLocation>
        <location evidence="1">Cell membrane</location>
        <topology evidence="1">Multi-pass membrane protein</topology>
    </subcellularLocation>
</comment>
<evidence type="ECO:0000256" key="2">
    <source>
        <dbReference type="ARBA" id="ARBA00022475"/>
    </source>
</evidence>
<keyword evidence="9" id="KW-1185">Reference proteome</keyword>
<feature type="transmembrane region" description="Helical" evidence="6">
    <location>
        <begin position="722"/>
        <end position="748"/>
    </location>
</feature>
<feature type="transmembrane region" description="Helical" evidence="6">
    <location>
        <begin position="269"/>
        <end position="290"/>
    </location>
</feature>
<keyword evidence="3 6" id="KW-0812">Transmembrane</keyword>
<dbReference type="Proteomes" id="UP001316189">
    <property type="component" value="Chromosome"/>
</dbReference>
<dbReference type="RefSeq" id="WP_227568784.1">
    <property type="nucleotide sequence ID" value="NZ_CP101988.1"/>
</dbReference>
<reference evidence="8 9" key="1">
    <citation type="submission" date="2022-07" db="EMBL/GenBank/DDBJ databases">
        <title>Novel species in genus cellulomonas.</title>
        <authorList>
            <person name="Ye L."/>
        </authorList>
    </citation>
    <scope>NUCLEOTIDE SEQUENCE [LARGE SCALE GENOMIC DNA]</scope>
    <source>
        <strain evidence="9">zg-Y338</strain>
    </source>
</reference>